<feature type="active site" description="Proton acceptor" evidence="6">
    <location>
        <position position="148"/>
    </location>
</feature>
<comment type="similarity">
    <text evidence="2">Belongs to the sirtuin family. Class I subfamily.</text>
</comment>
<organism evidence="8 9">
    <name type="scientific">Sparassis crispa</name>
    <dbReference type="NCBI Taxonomy" id="139825"/>
    <lineage>
        <taxon>Eukaryota</taxon>
        <taxon>Fungi</taxon>
        <taxon>Dikarya</taxon>
        <taxon>Basidiomycota</taxon>
        <taxon>Agaricomycotina</taxon>
        <taxon>Agaricomycetes</taxon>
        <taxon>Polyporales</taxon>
        <taxon>Sparassidaceae</taxon>
        <taxon>Sparassis</taxon>
    </lineage>
</organism>
<dbReference type="Gene3D" id="3.30.1600.10">
    <property type="entry name" value="SIR2/SIRT2 'Small Domain"/>
    <property type="match status" value="1"/>
</dbReference>
<evidence type="ECO:0000313" key="9">
    <source>
        <dbReference type="Proteomes" id="UP000287166"/>
    </source>
</evidence>
<evidence type="ECO:0000259" key="7">
    <source>
        <dbReference type="PROSITE" id="PS50305"/>
    </source>
</evidence>
<dbReference type="InterPro" id="IPR026590">
    <property type="entry name" value="Ssirtuin_cat_dom"/>
</dbReference>
<dbReference type="AlphaFoldDB" id="A0A401G9K3"/>
<reference evidence="8 9" key="1">
    <citation type="journal article" date="2018" name="Sci. Rep.">
        <title>Genome sequence of the cauliflower mushroom Sparassis crispa (Hanabiratake) and its association with beneficial usage.</title>
        <authorList>
            <person name="Kiyama R."/>
            <person name="Furutani Y."/>
            <person name="Kawaguchi K."/>
            <person name="Nakanishi T."/>
        </authorList>
    </citation>
    <scope>NUCLEOTIDE SEQUENCE [LARGE SCALE GENOMIC DNA]</scope>
</reference>
<keyword evidence="6" id="KW-0862">Zinc</keyword>
<dbReference type="InterPro" id="IPR050134">
    <property type="entry name" value="NAD-dep_sirtuin_deacylases"/>
</dbReference>
<dbReference type="GO" id="GO:0005739">
    <property type="term" value="C:mitochondrion"/>
    <property type="evidence" value="ECO:0007669"/>
    <property type="project" value="UniProtKB-SubCell"/>
</dbReference>
<dbReference type="InterPro" id="IPR003000">
    <property type="entry name" value="Sirtuin"/>
</dbReference>
<evidence type="ECO:0000256" key="4">
    <source>
        <dbReference type="ARBA" id="ARBA00023027"/>
    </source>
</evidence>
<dbReference type="GO" id="GO:0017136">
    <property type="term" value="F:histone deacetylase activity, NAD-dependent"/>
    <property type="evidence" value="ECO:0007669"/>
    <property type="project" value="TreeGrafter"/>
</dbReference>
<feature type="binding site" evidence="6">
    <location>
        <position position="156"/>
    </location>
    <ligand>
        <name>Zn(2+)</name>
        <dbReference type="ChEBI" id="CHEBI:29105"/>
    </ligand>
</feature>
<dbReference type="PANTHER" id="PTHR11085:SF10">
    <property type="entry name" value="NAD-DEPENDENT PROTEIN DEACYLASE SIRTUIN-5, MITOCHONDRIAL-RELATED"/>
    <property type="match status" value="1"/>
</dbReference>
<gene>
    <name evidence="8" type="ORF">SCP_0200510</name>
</gene>
<evidence type="ECO:0000256" key="6">
    <source>
        <dbReference type="PROSITE-ProRule" id="PRU00236"/>
    </source>
</evidence>
<dbReference type="Gene3D" id="3.40.50.1220">
    <property type="entry name" value="TPP-binding domain"/>
    <property type="match status" value="1"/>
</dbReference>
<evidence type="ECO:0000256" key="2">
    <source>
        <dbReference type="ARBA" id="ARBA00006924"/>
    </source>
</evidence>
<dbReference type="GeneID" id="38775771"/>
<keyword evidence="9" id="KW-1185">Reference proteome</keyword>
<evidence type="ECO:0000256" key="1">
    <source>
        <dbReference type="ARBA" id="ARBA00004173"/>
    </source>
</evidence>
<dbReference type="GO" id="GO:0005634">
    <property type="term" value="C:nucleus"/>
    <property type="evidence" value="ECO:0007669"/>
    <property type="project" value="TreeGrafter"/>
</dbReference>
<evidence type="ECO:0000256" key="3">
    <source>
        <dbReference type="ARBA" id="ARBA00022679"/>
    </source>
</evidence>
<dbReference type="InterPro" id="IPR026591">
    <property type="entry name" value="Sirtuin_cat_small_dom_sf"/>
</dbReference>
<dbReference type="Pfam" id="PF02146">
    <property type="entry name" value="SIR2"/>
    <property type="match status" value="1"/>
</dbReference>
<dbReference type="GO" id="GO:0070403">
    <property type="term" value="F:NAD+ binding"/>
    <property type="evidence" value="ECO:0007669"/>
    <property type="project" value="InterPro"/>
</dbReference>
<feature type="binding site" evidence="6">
    <location>
        <position position="198"/>
    </location>
    <ligand>
        <name>Zn(2+)</name>
        <dbReference type="ChEBI" id="CHEBI:29105"/>
    </ligand>
</feature>
<dbReference type="GO" id="GO:0046872">
    <property type="term" value="F:metal ion binding"/>
    <property type="evidence" value="ECO:0007669"/>
    <property type="project" value="UniProtKB-KW"/>
</dbReference>
<evidence type="ECO:0000256" key="5">
    <source>
        <dbReference type="ARBA" id="ARBA00023128"/>
    </source>
</evidence>
<dbReference type="Proteomes" id="UP000287166">
    <property type="component" value="Unassembled WGS sequence"/>
</dbReference>
<accession>A0A401G9K3</accession>
<dbReference type="OrthoDB" id="424302at2759"/>
<dbReference type="SUPFAM" id="SSF52467">
    <property type="entry name" value="DHS-like NAD/FAD-binding domain"/>
    <property type="match status" value="1"/>
</dbReference>
<dbReference type="RefSeq" id="XP_027609767.1">
    <property type="nucleotide sequence ID" value="XM_027753966.1"/>
</dbReference>
<feature type="binding site" evidence="6">
    <location>
        <position position="212"/>
    </location>
    <ligand>
        <name>Zn(2+)</name>
        <dbReference type="ChEBI" id="CHEBI:29105"/>
    </ligand>
</feature>
<comment type="subcellular location">
    <subcellularLocation>
        <location evidence="1">Mitochondrion</location>
    </subcellularLocation>
</comment>
<feature type="binding site" evidence="6">
    <location>
        <position position="159"/>
    </location>
    <ligand>
        <name>Zn(2+)</name>
        <dbReference type="ChEBI" id="CHEBI:29105"/>
    </ligand>
</feature>
<dbReference type="STRING" id="139825.A0A401G9K3"/>
<name>A0A401G9K3_9APHY</name>
<keyword evidence="3" id="KW-0808">Transferase</keyword>
<dbReference type="EMBL" id="BFAD01000002">
    <property type="protein sequence ID" value="GBE78854.1"/>
    <property type="molecule type" value="Genomic_DNA"/>
</dbReference>
<sequence>MAPSSDIQAFRDVLGSAKSVAIVAGAGLSAGSGIPTYRGSGGLWTKQDPQKYATLDGFKQDAGAIWQFYHARRAKCLKAQPNAAHRALASLSLPAARKRPLPALRPDQPPLYVTQNFDSLSPRALEAVSEQLTPDEFKTAQDRLIEMHGSAFRTICTQCKHVNFSYVSPLCPALAHAHAEAEESELQREIPIEDLPRCGGPEWNGSNRYARCGGLLRPGIVWFGEVPEGMGDIARALNWTDILIVVGTSSLVHPAAGFAKMVKNRGGKVAIFNLNQSKGDDDADFLFLGPCEETLLHALGLSDAA</sequence>
<dbReference type="PANTHER" id="PTHR11085">
    <property type="entry name" value="NAD-DEPENDENT PROTEIN DEACYLASE SIRTUIN-5, MITOCHONDRIAL-RELATED"/>
    <property type="match status" value="1"/>
</dbReference>
<evidence type="ECO:0000313" key="8">
    <source>
        <dbReference type="EMBL" id="GBE78854.1"/>
    </source>
</evidence>
<dbReference type="InParanoid" id="A0A401G9K3"/>
<proteinExistence type="inferred from homology"/>
<feature type="domain" description="Deacetylase sirtuin-type" evidence="7">
    <location>
        <begin position="1"/>
        <end position="305"/>
    </location>
</feature>
<keyword evidence="6" id="KW-0479">Metal-binding</keyword>
<comment type="caution">
    <text evidence="8">The sequence shown here is derived from an EMBL/GenBank/DDBJ whole genome shotgun (WGS) entry which is preliminary data.</text>
</comment>
<keyword evidence="4" id="KW-0520">NAD</keyword>
<dbReference type="InterPro" id="IPR029035">
    <property type="entry name" value="DHS-like_NAD/FAD-binding_dom"/>
</dbReference>
<keyword evidence="5" id="KW-0496">Mitochondrion</keyword>
<protein>
    <submittedName>
        <fullName evidence="8">NAD-dependent protein</fullName>
    </submittedName>
</protein>
<dbReference type="PROSITE" id="PS50305">
    <property type="entry name" value="SIRTUIN"/>
    <property type="match status" value="1"/>
</dbReference>